<dbReference type="GO" id="GO:0000127">
    <property type="term" value="C:transcription factor TFIIIC complex"/>
    <property type="evidence" value="ECO:0007669"/>
    <property type="project" value="TreeGrafter"/>
</dbReference>
<keyword evidence="3" id="KW-0539">Nucleus</keyword>
<organism evidence="5 6">
    <name type="scientific">Aspergillus leporis</name>
    <dbReference type="NCBI Taxonomy" id="41062"/>
    <lineage>
        <taxon>Eukaryota</taxon>
        <taxon>Fungi</taxon>
        <taxon>Dikarya</taxon>
        <taxon>Ascomycota</taxon>
        <taxon>Pezizomycotina</taxon>
        <taxon>Eurotiomycetes</taxon>
        <taxon>Eurotiomycetidae</taxon>
        <taxon>Eurotiales</taxon>
        <taxon>Aspergillaceae</taxon>
        <taxon>Aspergillus</taxon>
        <taxon>Aspergillus subgen. Circumdati</taxon>
    </lineage>
</organism>
<dbReference type="Gene3D" id="2.130.10.10">
    <property type="entry name" value="YVTN repeat-like/Quinoprotein amine dehydrogenase"/>
    <property type="match status" value="1"/>
</dbReference>
<keyword evidence="2" id="KW-0804">Transcription</keyword>
<keyword evidence="6" id="KW-1185">Reference proteome</keyword>
<gene>
    <name evidence="5" type="ORF">BDV29DRAFT_186218</name>
</gene>
<protein>
    <recommendedName>
        <fullName evidence="7">Transcription factor TFIIIC complex subunit Tfc6</fullName>
    </recommendedName>
</protein>
<accession>A0A5N5WJY6</accession>
<evidence type="ECO:0000256" key="1">
    <source>
        <dbReference type="ARBA" id="ARBA00004123"/>
    </source>
</evidence>
<evidence type="ECO:0000256" key="3">
    <source>
        <dbReference type="ARBA" id="ARBA00023242"/>
    </source>
</evidence>
<evidence type="ECO:0000256" key="4">
    <source>
        <dbReference type="SAM" id="MobiDB-lite"/>
    </source>
</evidence>
<dbReference type="PANTHER" id="PTHR15052:SF2">
    <property type="entry name" value="GENERAL TRANSCRIPTION FACTOR 3C POLYPEPTIDE 2"/>
    <property type="match status" value="1"/>
</dbReference>
<dbReference type="EMBL" id="ML732493">
    <property type="protein sequence ID" value="KAB8067402.1"/>
    <property type="molecule type" value="Genomic_DNA"/>
</dbReference>
<dbReference type="InterPro" id="IPR052416">
    <property type="entry name" value="GTF3C_component"/>
</dbReference>
<dbReference type="GO" id="GO:0006383">
    <property type="term" value="P:transcription by RNA polymerase III"/>
    <property type="evidence" value="ECO:0007669"/>
    <property type="project" value="TreeGrafter"/>
</dbReference>
<reference evidence="5 6" key="1">
    <citation type="submission" date="2019-04" db="EMBL/GenBank/DDBJ databases">
        <title>Friends and foes A comparative genomics study of 23 Aspergillus species from section Flavi.</title>
        <authorList>
            <consortium name="DOE Joint Genome Institute"/>
            <person name="Kjaerbolling I."/>
            <person name="Vesth T."/>
            <person name="Frisvad J.C."/>
            <person name="Nybo J.L."/>
            <person name="Theobald S."/>
            <person name="Kildgaard S."/>
            <person name="Isbrandt T."/>
            <person name="Kuo A."/>
            <person name="Sato A."/>
            <person name="Lyhne E.K."/>
            <person name="Kogle M.E."/>
            <person name="Wiebenga A."/>
            <person name="Kun R.S."/>
            <person name="Lubbers R.J."/>
            <person name="Makela M.R."/>
            <person name="Barry K."/>
            <person name="Chovatia M."/>
            <person name="Clum A."/>
            <person name="Daum C."/>
            <person name="Haridas S."/>
            <person name="He G."/>
            <person name="LaButti K."/>
            <person name="Lipzen A."/>
            <person name="Mondo S."/>
            <person name="Riley R."/>
            <person name="Salamov A."/>
            <person name="Simmons B.A."/>
            <person name="Magnuson J.K."/>
            <person name="Henrissat B."/>
            <person name="Mortensen U.H."/>
            <person name="Larsen T.O."/>
            <person name="Devries R.P."/>
            <person name="Grigoriev I.V."/>
            <person name="Machida M."/>
            <person name="Baker S.E."/>
            <person name="Andersen M.R."/>
        </authorList>
    </citation>
    <scope>NUCLEOTIDE SEQUENCE [LARGE SCALE GENOMIC DNA]</scope>
    <source>
        <strain evidence="5 6">CBS 151.66</strain>
    </source>
</reference>
<evidence type="ECO:0000313" key="5">
    <source>
        <dbReference type="EMBL" id="KAB8067402.1"/>
    </source>
</evidence>
<dbReference type="GO" id="GO:0005634">
    <property type="term" value="C:nucleus"/>
    <property type="evidence" value="ECO:0007669"/>
    <property type="project" value="UniProtKB-SubCell"/>
</dbReference>
<name>A0A5N5WJY6_9EURO</name>
<dbReference type="PANTHER" id="PTHR15052">
    <property type="entry name" value="RNA POLYMERASE III TRANSCRIPTION INITIATION FACTOR COMPLEX SUBUNIT"/>
    <property type="match status" value="1"/>
</dbReference>
<dbReference type="InterPro" id="IPR015943">
    <property type="entry name" value="WD40/YVTN_repeat-like_dom_sf"/>
</dbReference>
<dbReference type="OrthoDB" id="4703at2759"/>
<evidence type="ECO:0000256" key="2">
    <source>
        <dbReference type="ARBA" id="ARBA00023163"/>
    </source>
</evidence>
<feature type="compositionally biased region" description="Acidic residues" evidence="4">
    <location>
        <begin position="48"/>
        <end position="96"/>
    </location>
</feature>
<evidence type="ECO:0000313" key="6">
    <source>
        <dbReference type="Proteomes" id="UP000326565"/>
    </source>
</evidence>
<dbReference type="Proteomes" id="UP000326565">
    <property type="component" value="Unassembled WGS sequence"/>
</dbReference>
<comment type="subcellular location">
    <subcellularLocation>
        <location evidence="1">Nucleus</location>
    </subcellularLocation>
</comment>
<evidence type="ECO:0008006" key="7">
    <source>
        <dbReference type="Google" id="ProtNLM"/>
    </source>
</evidence>
<sequence>MPRARRSTRLPSGRTKYTNDPFELAGVSDSDSNGDKAQKGKQPASDNESSDEEFKDADDEDQVVEEEDDDDDENFEEEIASGNGNEDDENDDEEIASEVAGPKGRKSVAATPRFQRRRNVDGTIALAEDETHSRGAYSSLEHMGKAVHLRTTFGTDEKDLLSVIYARERWYKGADSGFPTRASLNEAEDTQDYGYGLTFGVEPEEVKRERTRGWDWYYDENVGGRFRKRQRLKKLAEKYAYRVFIPQAKEKKHTVLMGPVDDQKMFTLGHHESINFGNAFGEANAREKKGKASTQEGSAGWTRKKREGWVLNLGQKIQCMGWAPNQPSLNQYLAVAVPISKEQKGKYPDPFKDQGAPAFRPSAPYPCALQLWMFKAEREDSLTKHIDMNFKPKLRMALCANWGDLRRMAWCPMRRDPREEDEEDALKSVGLLAGVWGDGYVRVLDVKLSRDPNKVEFYEVQSPVFEARPPSTVCTCLTWLSPSDIAAGCANGFVAIWGIAPSKTSSSNPFPYFYQPIHSTYVLNLTPAYPTNAHLVATTSMDGETRLWSVLDPQKDMVESNRMRVGSSHLSYSPMLKSFFSSDENDFARLLALRRFYTTTAVARFPSTVSSLASCSTWHPSVMYGCTSGAVVATNPIRRLLHVKEKQWQQTWFTHEWVRGEGTDSPGISRFHDGYRAESISLLRNMLGDRKMVNGVMMITIYDEETHVTSLCWNPNQACAGWASAGMGCGLIRVEDLAT</sequence>
<dbReference type="InterPro" id="IPR036322">
    <property type="entry name" value="WD40_repeat_dom_sf"/>
</dbReference>
<dbReference type="AlphaFoldDB" id="A0A5N5WJY6"/>
<proteinExistence type="predicted"/>
<feature type="region of interest" description="Disordered" evidence="4">
    <location>
        <begin position="1"/>
        <end position="116"/>
    </location>
</feature>
<dbReference type="SUPFAM" id="SSF50978">
    <property type="entry name" value="WD40 repeat-like"/>
    <property type="match status" value="1"/>
</dbReference>